<accession>A0A645J013</accession>
<proteinExistence type="predicted"/>
<gene>
    <name evidence="1" type="ORF">SDC9_204604</name>
</gene>
<protein>
    <submittedName>
        <fullName evidence="1">Uncharacterized protein</fullName>
    </submittedName>
</protein>
<dbReference type="EMBL" id="VSSQ01127820">
    <property type="protein sequence ID" value="MPN56911.1"/>
    <property type="molecule type" value="Genomic_DNA"/>
</dbReference>
<dbReference type="AlphaFoldDB" id="A0A645J013"/>
<sequence>MVVNDPAAKTDIGVSLRYALEEFLAAWGGRVAYVIHKNKAITPAPERIKVQFNATGQKKENNDIAYEEYKLFTEGQEINLKKQGPCSIMFKTQKKERYSYYLNVEEVLDNSLIAEKESTSLWIPHKHILDISNLENQQAYDFRIVCENAVTYDGVLTIS</sequence>
<reference evidence="1" key="1">
    <citation type="submission" date="2019-08" db="EMBL/GenBank/DDBJ databases">
        <authorList>
            <person name="Kucharzyk K."/>
            <person name="Murdoch R.W."/>
            <person name="Higgins S."/>
            <person name="Loffler F."/>
        </authorList>
    </citation>
    <scope>NUCLEOTIDE SEQUENCE</scope>
</reference>
<name>A0A645J013_9ZZZZ</name>
<organism evidence="1">
    <name type="scientific">bioreactor metagenome</name>
    <dbReference type="NCBI Taxonomy" id="1076179"/>
    <lineage>
        <taxon>unclassified sequences</taxon>
        <taxon>metagenomes</taxon>
        <taxon>ecological metagenomes</taxon>
    </lineage>
</organism>
<comment type="caution">
    <text evidence="1">The sequence shown here is derived from an EMBL/GenBank/DDBJ whole genome shotgun (WGS) entry which is preliminary data.</text>
</comment>
<evidence type="ECO:0000313" key="1">
    <source>
        <dbReference type="EMBL" id="MPN56911.1"/>
    </source>
</evidence>